<comment type="similarity">
    <text evidence="2 9">Belongs to the cytochrome P450 family.</text>
</comment>
<reference evidence="11 12" key="1">
    <citation type="submission" date="2015-10" db="EMBL/GenBank/DDBJ databases">
        <title>Full genome of DAOMC 229536 Phialocephala scopiformis, a fungal endophyte of spruce producing the potent anti-insectan compound rugulosin.</title>
        <authorList>
            <consortium name="DOE Joint Genome Institute"/>
            <person name="Walker A.K."/>
            <person name="Frasz S.L."/>
            <person name="Seifert K.A."/>
            <person name="Miller J.D."/>
            <person name="Mondo S.J."/>
            <person name="Labutti K."/>
            <person name="Lipzen A."/>
            <person name="Dockter R."/>
            <person name="Kennedy M."/>
            <person name="Grigoriev I.V."/>
            <person name="Spatafora J.W."/>
        </authorList>
    </citation>
    <scope>NUCLEOTIDE SEQUENCE [LARGE SCALE GENOMIC DNA]</scope>
    <source>
        <strain evidence="11 12">CBS 120377</strain>
    </source>
</reference>
<evidence type="ECO:0000313" key="11">
    <source>
        <dbReference type="EMBL" id="KUJ07753.1"/>
    </source>
</evidence>
<evidence type="ECO:0000256" key="5">
    <source>
        <dbReference type="ARBA" id="ARBA00023002"/>
    </source>
</evidence>
<evidence type="ECO:0000256" key="9">
    <source>
        <dbReference type="RuleBase" id="RU000461"/>
    </source>
</evidence>
<dbReference type="Gene3D" id="1.10.630.10">
    <property type="entry name" value="Cytochrome P450"/>
    <property type="match status" value="1"/>
</dbReference>
<keyword evidence="3 8" id="KW-0349">Heme</keyword>
<dbReference type="PANTHER" id="PTHR24287:SF19">
    <property type="entry name" value="CYTOCHROME P450"/>
    <property type="match status" value="1"/>
</dbReference>
<dbReference type="GeneID" id="28826965"/>
<keyword evidence="10" id="KW-0732">Signal</keyword>
<dbReference type="GO" id="GO:0020037">
    <property type="term" value="F:heme binding"/>
    <property type="evidence" value="ECO:0007669"/>
    <property type="project" value="InterPro"/>
</dbReference>
<dbReference type="PANTHER" id="PTHR24287">
    <property type="entry name" value="P450, PUTATIVE (EUROFUNG)-RELATED"/>
    <property type="match status" value="1"/>
</dbReference>
<dbReference type="STRING" id="149040.A0A132B672"/>
<dbReference type="InterPro" id="IPR001128">
    <property type="entry name" value="Cyt_P450"/>
</dbReference>
<evidence type="ECO:0000256" key="10">
    <source>
        <dbReference type="SAM" id="SignalP"/>
    </source>
</evidence>
<dbReference type="AlphaFoldDB" id="A0A132B672"/>
<dbReference type="Pfam" id="PF00067">
    <property type="entry name" value="p450"/>
    <property type="match status" value="1"/>
</dbReference>
<keyword evidence="5 9" id="KW-0560">Oxidoreductase</keyword>
<evidence type="ECO:0000256" key="1">
    <source>
        <dbReference type="ARBA" id="ARBA00001971"/>
    </source>
</evidence>
<dbReference type="PRINTS" id="PR00464">
    <property type="entry name" value="EP450II"/>
</dbReference>
<name>A0A132B672_MOLSC</name>
<organism evidence="11 12">
    <name type="scientific">Mollisia scopiformis</name>
    <name type="common">Conifer needle endophyte fungus</name>
    <name type="synonym">Phialocephala scopiformis</name>
    <dbReference type="NCBI Taxonomy" id="149040"/>
    <lineage>
        <taxon>Eukaryota</taxon>
        <taxon>Fungi</taxon>
        <taxon>Dikarya</taxon>
        <taxon>Ascomycota</taxon>
        <taxon>Pezizomycotina</taxon>
        <taxon>Leotiomycetes</taxon>
        <taxon>Helotiales</taxon>
        <taxon>Mollisiaceae</taxon>
        <taxon>Mollisia</taxon>
    </lineage>
</organism>
<keyword evidence="12" id="KW-1185">Reference proteome</keyword>
<proteinExistence type="inferred from homology"/>
<dbReference type="GO" id="GO:0016712">
    <property type="term" value="F:oxidoreductase activity, acting on paired donors, with incorporation or reduction of molecular oxygen, reduced flavin or flavoprotein as one donor, and incorporation of one atom of oxygen"/>
    <property type="evidence" value="ECO:0007669"/>
    <property type="project" value="InterPro"/>
</dbReference>
<evidence type="ECO:0000256" key="2">
    <source>
        <dbReference type="ARBA" id="ARBA00010617"/>
    </source>
</evidence>
<dbReference type="InterPro" id="IPR036396">
    <property type="entry name" value="Cyt_P450_sf"/>
</dbReference>
<dbReference type="OrthoDB" id="1470350at2759"/>
<dbReference type="InterPro" id="IPR002974">
    <property type="entry name" value="Cyt_P450_E_CYP52_ascomycetes"/>
</dbReference>
<dbReference type="CDD" id="cd11063">
    <property type="entry name" value="CYP52"/>
    <property type="match status" value="1"/>
</dbReference>
<evidence type="ECO:0000256" key="4">
    <source>
        <dbReference type="ARBA" id="ARBA00022723"/>
    </source>
</evidence>
<dbReference type="InterPro" id="IPR002402">
    <property type="entry name" value="Cyt_P450_E_grp-II"/>
</dbReference>
<feature type="binding site" description="axial binding residue" evidence="8">
    <location>
        <position position="443"/>
    </location>
    <ligand>
        <name>heme</name>
        <dbReference type="ChEBI" id="CHEBI:30413"/>
    </ligand>
    <ligandPart>
        <name>Fe</name>
        <dbReference type="ChEBI" id="CHEBI:18248"/>
    </ligandPart>
</feature>
<dbReference type="KEGG" id="psco:LY89DRAFT_702217"/>
<evidence type="ECO:0000256" key="7">
    <source>
        <dbReference type="ARBA" id="ARBA00023033"/>
    </source>
</evidence>
<keyword evidence="6 8" id="KW-0408">Iron</keyword>
<feature type="chain" id="PRO_5007287905" evidence="10">
    <location>
        <begin position="18"/>
        <end position="498"/>
    </location>
</feature>
<comment type="cofactor">
    <cofactor evidence="1 8">
        <name>heme</name>
        <dbReference type="ChEBI" id="CHEBI:30413"/>
    </cofactor>
</comment>
<keyword evidence="4 8" id="KW-0479">Metal-binding</keyword>
<evidence type="ECO:0000256" key="8">
    <source>
        <dbReference type="PIRSR" id="PIRSR602402-1"/>
    </source>
</evidence>
<dbReference type="Proteomes" id="UP000070700">
    <property type="component" value="Unassembled WGS sequence"/>
</dbReference>
<evidence type="ECO:0000256" key="6">
    <source>
        <dbReference type="ARBA" id="ARBA00023004"/>
    </source>
</evidence>
<gene>
    <name evidence="11" type="ORF">LY89DRAFT_702217</name>
</gene>
<accession>A0A132B672</accession>
<evidence type="ECO:0000313" key="12">
    <source>
        <dbReference type="Proteomes" id="UP000070700"/>
    </source>
</evidence>
<dbReference type="EMBL" id="KQ947438">
    <property type="protein sequence ID" value="KUJ07753.1"/>
    <property type="molecule type" value="Genomic_DNA"/>
</dbReference>
<dbReference type="PRINTS" id="PR01239">
    <property type="entry name" value="EP450IICYP52"/>
</dbReference>
<dbReference type="PROSITE" id="PS00086">
    <property type="entry name" value="CYTOCHROME_P450"/>
    <property type="match status" value="1"/>
</dbReference>
<dbReference type="InterPro" id="IPR017972">
    <property type="entry name" value="Cyt_P450_CS"/>
</dbReference>
<keyword evidence="7 9" id="KW-0503">Monooxygenase</keyword>
<sequence length="498" mass="56638">MIAWIFIVLLVFYLVRKFFQQRAYENTILKHGCSPPPQYQHKDPILGIDLFLSTVRSISAGNSFIHSQSLFGKYGKTFETNSFGKRVLLTMDSENIHAILVTLQRKFLVEELRIRATENFLGRGVFNTDGPSWEHSRALLRPIFARAQISNLGHLEARVDALIGLIPRDGSTVDLLPLLKRLFLDTSTEFIFGESVNTLVPGTSSFDAQNFLGAFDTALKGIGIRIVLGRLAFLQGIDTHWKKACQVVHSFIDRNIDVAIQRRNRNSQDSTKRSFVLLDELVKETQDRLYLRSQLLNIFLPARDSTAIGIANVFFLIARHPLVWDKLRAEVLNNDAPVNFETLKSMKYVRHVVNESLRLIAPSGRNLRLATEDCILPHGGGADGSQPIFVQKGTEVMFVFRSMHYDEDLWGEDADDFRPERWERSDSIPQHGYVPFSAGGRVCPAQQMVLTECAYILVRLVREFEKIENRDPEESFIEQHKLQMESRNGVKVAFTVAT</sequence>
<evidence type="ECO:0000256" key="3">
    <source>
        <dbReference type="ARBA" id="ARBA00022617"/>
    </source>
</evidence>
<protein>
    <submittedName>
        <fullName evidence="11">Cytochrome P450 alkane hydroxylase-like protein</fullName>
    </submittedName>
</protein>
<dbReference type="SUPFAM" id="SSF48264">
    <property type="entry name" value="Cytochrome P450"/>
    <property type="match status" value="1"/>
</dbReference>
<dbReference type="RefSeq" id="XP_018062108.1">
    <property type="nucleotide sequence ID" value="XM_018217239.1"/>
</dbReference>
<dbReference type="InterPro" id="IPR047146">
    <property type="entry name" value="Cyt_P450_E_CYP52_fungi"/>
</dbReference>
<feature type="signal peptide" evidence="10">
    <location>
        <begin position="1"/>
        <end position="17"/>
    </location>
</feature>
<dbReference type="InParanoid" id="A0A132B672"/>
<dbReference type="GO" id="GO:0005506">
    <property type="term" value="F:iron ion binding"/>
    <property type="evidence" value="ECO:0007669"/>
    <property type="project" value="InterPro"/>
</dbReference>